<keyword evidence="7 8" id="KW-0472">Membrane</keyword>
<evidence type="ECO:0000313" key="11">
    <source>
        <dbReference type="EMBL" id="SCB48171.1"/>
    </source>
</evidence>
<feature type="transmembrane region" description="Helical" evidence="8">
    <location>
        <begin position="189"/>
        <end position="219"/>
    </location>
</feature>
<feature type="domain" description="ABC transmembrane type-1" evidence="9">
    <location>
        <begin position="383"/>
        <end position="572"/>
    </location>
</feature>
<proteinExistence type="inferred from homology"/>
<comment type="similarity">
    <text evidence="2">Belongs to the binding-protein-dependent transport system permease family. CysTW subfamily.</text>
</comment>
<evidence type="ECO:0000256" key="3">
    <source>
        <dbReference type="ARBA" id="ARBA00022448"/>
    </source>
</evidence>
<evidence type="ECO:0000256" key="8">
    <source>
        <dbReference type="RuleBase" id="RU363032"/>
    </source>
</evidence>
<feature type="transmembrane region" description="Helical" evidence="8">
    <location>
        <begin position="56"/>
        <end position="83"/>
    </location>
</feature>
<dbReference type="OrthoDB" id="9807047at2"/>
<comment type="subcellular location">
    <subcellularLocation>
        <location evidence="1 8">Cell membrane</location>
        <topology evidence="1 8">Multi-pass membrane protein</topology>
    </subcellularLocation>
</comment>
<dbReference type="PANTHER" id="PTHR42929">
    <property type="entry name" value="INNER MEMBRANE ABC TRANSPORTER PERMEASE PROTEIN YDCU-RELATED-RELATED"/>
    <property type="match status" value="1"/>
</dbReference>
<evidence type="ECO:0000259" key="9">
    <source>
        <dbReference type="PROSITE" id="PS50928"/>
    </source>
</evidence>
<dbReference type="Proteomes" id="UP000199205">
    <property type="component" value="Unassembled WGS sequence"/>
</dbReference>
<dbReference type="AlphaFoldDB" id="A0A1C3X7G7"/>
<dbReference type="PROSITE" id="PS50928">
    <property type="entry name" value="ABC_TM1"/>
    <property type="match status" value="2"/>
</dbReference>
<keyword evidence="4" id="KW-1003">Cell membrane</keyword>
<sequence length="590" mass="63637">MTTLQRIRSTPMLLTLPAFAVLFAIFGIPMLLLFATSLNAPNLSFANYIAFFEQRSFVLILIQTFKISFIATALCLIIGYPTAYLITIAGRARPILLVLVFLPWLTSALVRTYAWTVVLGDSGLINRVLLNSGIIDSPLSLIYNRFAVYVGMVHIMLPMMILPIVSVMMSIDTSLMAAARSMGAKPFTAFLRVFVPLSIPGVRSGCILVFVVCLGFYITPQALGGLGDTMLSTLINSQLTTSLNIAATAAAAFILLAMALAVLSVAGVNLAGAHGQPASSEQNARRRKLPSFDKASRYLNEFLVPYRARRWAAKLHQAQRETPWSKIAGAAFLAVVVIYLLAPGFIVIIVSLNAGEFLEFPPKAVSLRWYYSFFNDPSWIGALWNSFQFGVIVSVVSTIVGTLAAFGLSRCSSRLRSGLTMVILTPITFPIIVVGVAVYTGLAKLGLVGTNTGIILGQTIGAIGYVVVIVLATLAGFDRRLEQAAMSMRAGPTQTFMRVTLPLIRSGIIGGALFAFLASFDEVIITSFVSGYAIPTLPLKMLENLKQQLDPTIAAVGALLTMLPIVWLVALYFTLWRGRGALKSAPVAAT</sequence>
<dbReference type="InterPro" id="IPR035906">
    <property type="entry name" value="MetI-like_sf"/>
</dbReference>
<evidence type="ECO:0000256" key="4">
    <source>
        <dbReference type="ARBA" id="ARBA00022475"/>
    </source>
</evidence>
<accession>A0A1C3X7G7</accession>
<dbReference type="EMBL" id="FMAF01000027">
    <property type="protein sequence ID" value="SCB48171.1"/>
    <property type="molecule type" value="Genomic_DNA"/>
</dbReference>
<dbReference type="Gene3D" id="1.10.3720.10">
    <property type="entry name" value="MetI-like"/>
    <property type="match status" value="2"/>
</dbReference>
<feature type="transmembrane region" description="Helical" evidence="8">
    <location>
        <begin position="507"/>
        <end position="533"/>
    </location>
</feature>
<protein>
    <submittedName>
        <fullName evidence="11">Putative spermidine/putrescine transport system permease protein</fullName>
    </submittedName>
</protein>
<dbReference type="Proteomes" id="UP000565576">
    <property type="component" value="Unassembled WGS sequence"/>
</dbReference>
<evidence type="ECO:0000256" key="6">
    <source>
        <dbReference type="ARBA" id="ARBA00022989"/>
    </source>
</evidence>
<dbReference type="InterPro" id="IPR000515">
    <property type="entry name" value="MetI-like"/>
</dbReference>
<feature type="transmembrane region" description="Helical" evidence="8">
    <location>
        <begin position="454"/>
        <end position="477"/>
    </location>
</feature>
<feature type="transmembrane region" description="Helical" evidence="8">
    <location>
        <begin position="12"/>
        <end position="36"/>
    </location>
</feature>
<evidence type="ECO:0000256" key="5">
    <source>
        <dbReference type="ARBA" id="ARBA00022692"/>
    </source>
</evidence>
<dbReference type="GO" id="GO:0055085">
    <property type="term" value="P:transmembrane transport"/>
    <property type="evidence" value="ECO:0007669"/>
    <property type="project" value="InterPro"/>
</dbReference>
<reference evidence="11 12" key="1">
    <citation type="submission" date="2016-08" db="EMBL/GenBank/DDBJ databases">
        <authorList>
            <person name="Seilhamer J.J."/>
        </authorList>
    </citation>
    <scope>NUCLEOTIDE SEQUENCE [LARGE SCALE GENOMIC DNA]</scope>
    <source>
        <strain evidence="11 12">P1-7</strain>
    </source>
</reference>
<dbReference type="CDD" id="cd06261">
    <property type="entry name" value="TM_PBP2"/>
    <property type="match status" value="2"/>
</dbReference>
<gene>
    <name evidence="11" type="ORF">GA0061101_12728</name>
    <name evidence="10" type="ORF">GGD46_006668</name>
</gene>
<dbReference type="Pfam" id="PF00528">
    <property type="entry name" value="BPD_transp_1"/>
    <property type="match status" value="2"/>
</dbReference>
<keyword evidence="3 8" id="KW-0813">Transport</keyword>
<dbReference type="EMBL" id="JACHBG010000037">
    <property type="protein sequence ID" value="MBB6489341.1"/>
    <property type="molecule type" value="Genomic_DNA"/>
</dbReference>
<evidence type="ECO:0000256" key="7">
    <source>
        <dbReference type="ARBA" id="ARBA00023136"/>
    </source>
</evidence>
<evidence type="ECO:0000256" key="1">
    <source>
        <dbReference type="ARBA" id="ARBA00004651"/>
    </source>
</evidence>
<feature type="transmembrane region" description="Helical" evidence="8">
    <location>
        <begin position="95"/>
        <end position="114"/>
    </location>
</feature>
<evidence type="ECO:0000313" key="12">
    <source>
        <dbReference type="Proteomes" id="UP000199205"/>
    </source>
</evidence>
<organism evidence="11 12">
    <name type="scientific">Rhizobium lusitanum</name>
    <dbReference type="NCBI Taxonomy" id="293958"/>
    <lineage>
        <taxon>Bacteria</taxon>
        <taxon>Pseudomonadati</taxon>
        <taxon>Pseudomonadota</taxon>
        <taxon>Alphaproteobacteria</taxon>
        <taxon>Hyphomicrobiales</taxon>
        <taxon>Rhizobiaceae</taxon>
        <taxon>Rhizobium/Agrobacterium group</taxon>
        <taxon>Rhizobium</taxon>
    </lineage>
</organism>
<dbReference type="SUPFAM" id="SSF161098">
    <property type="entry name" value="MetI-like"/>
    <property type="match status" value="2"/>
</dbReference>
<dbReference type="RefSeq" id="WP_004128865.1">
    <property type="nucleotide sequence ID" value="NZ_FMAF01000027.1"/>
</dbReference>
<keyword evidence="5 8" id="KW-0812">Transmembrane</keyword>
<evidence type="ECO:0000256" key="2">
    <source>
        <dbReference type="ARBA" id="ARBA00007069"/>
    </source>
</evidence>
<feature type="transmembrane region" description="Helical" evidence="8">
    <location>
        <begin position="420"/>
        <end position="442"/>
    </location>
</feature>
<feature type="transmembrane region" description="Helical" evidence="8">
    <location>
        <begin position="553"/>
        <end position="575"/>
    </location>
</feature>
<reference evidence="10 13" key="2">
    <citation type="submission" date="2020-08" db="EMBL/GenBank/DDBJ databases">
        <title>Genomic Encyclopedia of Type Strains, Phase IV (KMG-V): Genome sequencing to study the core and pangenomes of soil and plant-associated prokaryotes.</title>
        <authorList>
            <person name="Whitman W."/>
        </authorList>
    </citation>
    <scope>NUCLEOTIDE SEQUENCE [LARGE SCALE GENOMIC DNA]</scope>
    <source>
        <strain evidence="10 13">SEMIA 4060</strain>
    </source>
</reference>
<evidence type="ECO:0000313" key="13">
    <source>
        <dbReference type="Proteomes" id="UP000565576"/>
    </source>
</evidence>
<feature type="transmembrane region" description="Helical" evidence="8">
    <location>
        <begin position="387"/>
        <end position="408"/>
    </location>
</feature>
<evidence type="ECO:0000313" key="10">
    <source>
        <dbReference type="EMBL" id="MBB6489341.1"/>
    </source>
</evidence>
<feature type="transmembrane region" description="Helical" evidence="8">
    <location>
        <begin position="239"/>
        <end position="263"/>
    </location>
</feature>
<feature type="transmembrane region" description="Helical" evidence="8">
    <location>
        <begin position="327"/>
        <end position="352"/>
    </location>
</feature>
<dbReference type="GO" id="GO:0005886">
    <property type="term" value="C:plasma membrane"/>
    <property type="evidence" value="ECO:0007669"/>
    <property type="project" value="UniProtKB-SubCell"/>
</dbReference>
<dbReference type="PANTHER" id="PTHR42929:SF5">
    <property type="entry name" value="ABC TRANSPORTER PERMEASE PROTEIN"/>
    <property type="match status" value="1"/>
</dbReference>
<keyword evidence="6 8" id="KW-1133">Transmembrane helix</keyword>
<feature type="domain" description="ABC transmembrane type-1" evidence="9">
    <location>
        <begin position="61"/>
        <end position="264"/>
    </location>
</feature>
<name>A0A1C3X7G7_9HYPH</name>
<feature type="transmembrane region" description="Helical" evidence="8">
    <location>
        <begin position="146"/>
        <end position="168"/>
    </location>
</feature>